<keyword evidence="2" id="KW-1185">Reference proteome</keyword>
<name>A0A6A5R7Y1_9PLEO</name>
<reference evidence="1" key="1">
    <citation type="journal article" date="2020" name="Stud. Mycol.">
        <title>101 Dothideomycetes genomes: a test case for predicting lifestyles and emergence of pathogens.</title>
        <authorList>
            <person name="Haridas S."/>
            <person name="Albert R."/>
            <person name="Binder M."/>
            <person name="Bloem J."/>
            <person name="Labutti K."/>
            <person name="Salamov A."/>
            <person name="Andreopoulos B."/>
            <person name="Baker S."/>
            <person name="Barry K."/>
            <person name="Bills G."/>
            <person name="Bluhm B."/>
            <person name="Cannon C."/>
            <person name="Castanera R."/>
            <person name="Culley D."/>
            <person name="Daum C."/>
            <person name="Ezra D."/>
            <person name="Gonzalez J."/>
            <person name="Henrissat B."/>
            <person name="Kuo A."/>
            <person name="Liang C."/>
            <person name="Lipzen A."/>
            <person name="Lutzoni F."/>
            <person name="Magnuson J."/>
            <person name="Mondo S."/>
            <person name="Nolan M."/>
            <person name="Ohm R."/>
            <person name="Pangilinan J."/>
            <person name="Park H.-J."/>
            <person name="Ramirez L."/>
            <person name="Alfaro M."/>
            <person name="Sun H."/>
            <person name="Tritt A."/>
            <person name="Yoshinaga Y."/>
            <person name="Zwiers L.-H."/>
            <person name="Turgeon B."/>
            <person name="Goodwin S."/>
            <person name="Spatafora J."/>
            <person name="Crous P."/>
            <person name="Grigoriev I."/>
        </authorList>
    </citation>
    <scope>NUCLEOTIDE SEQUENCE</scope>
    <source>
        <strain evidence="1">CBS 183.55</strain>
    </source>
</reference>
<protein>
    <submittedName>
        <fullName evidence="1">Uncharacterized protein</fullName>
    </submittedName>
</protein>
<dbReference type="Proteomes" id="UP000800082">
    <property type="component" value="Unassembled WGS sequence"/>
</dbReference>
<dbReference type="AlphaFoldDB" id="A0A6A5R7Y1"/>
<evidence type="ECO:0000313" key="1">
    <source>
        <dbReference type="EMBL" id="KAF1922816.1"/>
    </source>
</evidence>
<dbReference type="EMBL" id="ML979014">
    <property type="protein sequence ID" value="KAF1922816.1"/>
    <property type="molecule type" value="Genomic_DNA"/>
</dbReference>
<gene>
    <name evidence="1" type="ORF">M421DRAFT_10171</name>
</gene>
<organism evidence="1 2">
    <name type="scientific">Didymella exigua CBS 183.55</name>
    <dbReference type="NCBI Taxonomy" id="1150837"/>
    <lineage>
        <taxon>Eukaryota</taxon>
        <taxon>Fungi</taxon>
        <taxon>Dikarya</taxon>
        <taxon>Ascomycota</taxon>
        <taxon>Pezizomycotina</taxon>
        <taxon>Dothideomycetes</taxon>
        <taxon>Pleosporomycetidae</taxon>
        <taxon>Pleosporales</taxon>
        <taxon>Pleosporineae</taxon>
        <taxon>Didymellaceae</taxon>
        <taxon>Didymella</taxon>
    </lineage>
</organism>
<accession>A0A6A5R7Y1</accession>
<evidence type="ECO:0000313" key="2">
    <source>
        <dbReference type="Proteomes" id="UP000800082"/>
    </source>
</evidence>
<proteinExistence type="predicted"/>
<dbReference type="RefSeq" id="XP_033443069.1">
    <property type="nucleotide sequence ID" value="XM_033586673.1"/>
</dbReference>
<sequence length="104" mass="11529">MLAPRGRSTPTAPITLSMQMMTSETGPFGSQGLPGHSTESLEQRIYGLFAPVREMKEDHQDHHGLPPKNVAFLIRRNYSAHSKHINPNDISLVTKNWAAIHSGE</sequence>
<dbReference type="OrthoDB" id="3735927at2759"/>
<dbReference type="GeneID" id="54344319"/>